<dbReference type="EMBL" id="KJ195123">
    <property type="protein sequence ID" value="AHZ63924.1"/>
    <property type="molecule type" value="mRNA"/>
</dbReference>
<dbReference type="GO" id="GO:0005524">
    <property type="term" value="F:ATP binding"/>
    <property type="evidence" value="ECO:0007669"/>
    <property type="project" value="UniProtKB-KW"/>
</dbReference>
<dbReference type="PROSITE" id="PS50011">
    <property type="entry name" value="PROTEIN_KINASE_DOM"/>
    <property type="match status" value="1"/>
</dbReference>
<reference evidence="14" key="1">
    <citation type="journal article" date="2014" name="Proc. Natl. Acad. Sci. U.S.A.">
        <title>Horizontal transfer of an adaptive chimeric photoreceptor from bryophytes to ferns.</title>
        <authorList>
            <person name="Li F.W."/>
            <person name="Villarreal J.C."/>
            <person name="Kelly S."/>
            <person name="Rothfels C.J."/>
            <person name="Melkonian M."/>
            <person name="Frangedakis E."/>
            <person name="Ruhsam M."/>
            <person name="Sigel E.M."/>
            <person name="Der J.P."/>
            <person name="Pittermann J."/>
            <person name="Burge D.O."/>
            <person name="Pokorny L."/>
            <person name="Larsson A."/>
            <person name="Chen T."/>
            <person name="Weststrand S."/>
            <person name="Thomas P."/>
            <person name="Carpenter E."/>
            <person name="Zhang Y."/>
            <person name="Tian Z."/>
            <person name="Chen L."/>
            <person name="Yan Z."/>
            <person name="Zhu Y."/>
            <person name="Sun X."/>
            <person name="Wang J."/>
            <person name="Stevenson D.W."/>
            <person name="Crandall-Stotler B.J."/>
            <person name="Shaw A.J."/>
            <person name="Deyholos M.K."/>
            <person name="Soltis D.E."/>
            <person name="Graham S.W."/>
            <person name="Windham M.D."/>
            <person name="Langdale J.A."/>
            <person name="Wong G.K."/>
            <person name="Mathews S."/>
            <person name="Pryer K.M."/>
        </authorList>
    </citation>
    <scope>NUCLEOTIDE SEQUENCE</scope>
</reference>
<dbReference type="SMART" id="SM00086">
    <property type="entry name" value="PAC"/>
    <property type="match status" value="2"/>
</dbReference>
<keyword evidence="6" id="KW-0716">Sensory transduction</keyword>
<comment type="cofactor">
    <cofactor evidence="1">
        <name>FMN</name>
        <dbReference type="ChEBI" id="CHEBI:58210"/>
    </cofactor>
</comment>
<dbReference type="Pfam" id="PF13426">
    <property type="entry name" value="PAS_9"/>
    <property type="match status" value="2"/>
</dbReference>
<proteinExistence type="evidence at transcript level"/>
<dbReference type="CDD" id="cd05574">
    <property type="entry name" value="STKc_phototropin_like"/>
    <property type="match status" value="1"/>
</dbReference>
<feature type="domain" description="PAC" evidence="13">
    <location>
        <begin position="273"/>
        <end position="327"/>
    </location>
</feature>
<keyword evidence="8" id="KW-0547">Nucleotide-binding</keyword>
<evidence type="ECO:0000256" key="5">
    <source>
        <dbReference type="ARBA" id="ARBA00022543"/>
    </source>
</evidence>
<evidence type="ECO:0000259" key="12">
    <source>
        <dbReference type="PROSITE" id="PS50112"/>
    </source>
</evidence>
<evidence type="ECO:0000313" key="14">
    <source>
        <dbReference type="EMBL" id="AHZ63924.1"/>
    </source>
</evidence>
<evidence type="ECO:0000256" key="9">
    <source>
        <dbReference type="ARBA" id="ARBA00022777"/>
    </source>
</evidence>
<dbReference type="PROSITE" id="PS00108">
    <property type="entry name" value="PROTEIN_KINASE_ST"/>
    <property type="match status" value="1"/>
</dbReference>
<gene>
    <name evidence="14" type="primary">PHOT</name>
</gene>
<accession>A0A059UJM3</accession>
<dbReference type="InterPro" id="IPR035965">
    <property type="entry name" value="PAS-like_dom_sf"/>
</dbReference>
<evidence type="ECO:0000256" key="6">
    <source>
        <dbReference type="ARBA" id="ARBA00022606"/>
    </source>
</evidence>
<keyword evidence="9" id="KW-0418">Kinase</keyword>
<keyword evidence="5" id="KW-0157">Chromophore</keyword>
<dbReference type="SUPFAM" id="SSF55785">
    <property type="entry name" value="PYP-like sensor domain (PAS domain)"/>
    <property type="match status" value="2"/>
</dbReference>
<dbReference type="CDD" id="cd00130">
    <property type="entry name" value="PAS"/>
    <property type="match status" value="2"/>
</dbReference>
<evidence type="ECO:0000256" key="2">
    <source>
        <dbReference type="ARBA" id="ARBA00009903"/>
    </source>
</evidence>
<dbReference type="PANTHER" id="PTHR45637">
    <property type="entry name" value="FLIPPASE KINASE 1-RELATED"/>
    <property type="match status" value="1"/>
</dbReference>
<keyword evidence="7" id="KW-0808">Transferase</keyword>
<dbReference type="GO" id="GO:0009882">
    <property type="term" value="F:blue light photoreceptor activity"/>
    <property type="evidence" value="ECO:0007669"/>
    <property type="project" value="UniProtKB-ARBA"/>
</dbReference>
<dbReference type="Gene3D" id="1.10.510.10">
    <property type="entry name" value="Transferase(Phosphotransferase) domain 1"/>
    <property type="match status" value="2"/>
</dbReference>
<dbReference type="SMART" id="SM00091">
    <property type="entry name" value="PAS"/>
    <property type="match status" value="2"/>
</dbReference>
<dbReference type="GO" id="GO:0004674">
    <property type="term" value="F:protein serine/threonine kinase activity"/>
    <property type="evidence" value="ECO:0007669"/>
    <property type="project" value="UniProtKB-KW"/>
</dbReference>
<dbReference type="Gene3D" id="3.30.450.20">
    <property type="entry name" value="PAS domain"/>
    <property type="match status" value="2"/>
</dbReference>
<dbReference type="Gene3D" id="3.30.200.20">
    <property type="entry name" value="Phosphorylase Kinase, domain 1"/>
    <property type="match status" value="1"/>
</dbReference>
<dbReference type="InterPro" id="IPR000700">
    <property type="entry name" value="PAS-assoc_C"/>
</dbReference>
<feature type="domain" description="PAS" evidence="12">
    <location>
        <begin position="226"/>
        <end position="272"/>
    </location>
</feature>
<evidence type="ECO:0000256" key="8">
    <source>
        <dbReference type="ARBA" id="ARBA00022741"/>
    </source>
</evidence>
<evidence type="ECO:0000256" key="7">
    <source>
        <dbReference type="ARBA" id="ARBA00022679"/>
    </source>
</evidence>
<sequence length="743" mass="82939">MIKSVPQGFDATGMGAPQASKRLTTALAGLRHTFVVADAMLPDCPITFASDGFYSMTGYSKEEVIGHNCRFLQGPGTDKKEIEKLRNAIAEGGSCSVRLLNYRKDGSAFWNFLTISPIKVNGIVSKYIGVQVDVSRRTEGNVSAFADGQGLPLLVKYDTRTKDSLAPAVEDVAESIMSAESSDAVKESDPRKLPPRPRMALDLATTVERIHQNFVISDPHLPDCPIVFASDAFLELTGYSREEVLGRNCRFLQGPDTDKRAVRETRKALDTNTECTVRLLNYTKQGRPFWNMLTMAPVFGADNQVRFFLGVQIDVSVLGQKGEVLPPDWTKTASEDNKTAVLGKQAAQAISHQIMKQPGSHSEEDWSRQFMRKREPKPHNSNQTQWKAIQAVVVRDGQLQLTHFRKVKQVGAGDVGTVHLVELESTGILFAMKSLQKKEMYERNKVHRVLCEERILSEVDHPFIATLYGTFMTESHLHFIMQYCPGGELYQMLSKQPSNRIPESQMRFYAAEVLIALQYLHLLGYVYRDLKPENILLQESGHVLVTDFDLSYVASKMRIQIYGVPYNMAAGSFSQDSTSCFNGSSSSAPLRSNTVAMMVAEPEAHANSFVGTEEYLSPEVINAEGHGACVDWWTFGIFMYELVFGFTPFRGSKRENTFKNVMTRVLEFPETPKVSTECKELITSLLVKDPKQRLGSARGAEEIKAHPFFAGMNWALLRNQKPPIDPVRATAPAAKDETQFPVE</sequence>
<feature type="domain" description="Protein kinase" evidence="11">
    <location>
        <begin position="404"/>
        <end position="709"/>
    </location>
</feature>
<dbReference type="InterPro" id="IPR011009">
    <property type="entry name" value="Kinase-like_dom_sf"/>
</dbReference>
<keyword evidence="10" id="KW-0067">ATP-binding</keyword>
<comment type="similarity">
    <text evidence="2">Belongs to the protein kinase superfamily. AGC Ser/Thr protein kinase family.</text>
</comment>
<dbReference type="InterPro" id="IPR008271">
    <property type="entry name" value="Ser/Thr_kinase_AS"/>
</dbReference>
<dbReference type="InterPro" id="IPR000719">
    <property type="entry name" value="Prot_kinase_dom"/>
</dbReference>
<organism evidence="14">
    <name type="scientific">Nephroselmis olivacea</name>
    <name type="common">Green alga</name>
    <dbReference type="NCBI Taxonomy" id="31312"/>
    <lineage>
        <taxon>Eukaryota</taxon>
        <taxon>Viridiplantae</taxon>
        <taxon>Chlorophyta</taxon>
        <taxon>Nephroselmidophyceae</taxon>
        <taxon>Nephroselmidales</taxon>
        <taxon>Nephroselmidaceae</taxon>
        <taxon>Nephroselmis</taxon>
    </lineage>
</organism>
<dbReference type="InterPro" id="IPR001610">
    <property type="entry name" value="PAC"/>
</dbReference>
<evidence type="ECO:0000256" key="1">
    <source>
        <dbReference type="ARBA" id="ARBA00001917"/>
    </source>
</evidence>
<evidence type="ECO:0000256" key="10">
    <source>
        <dbReference type="ARBA" id="ARBA00022840"/>
    </source>
</evidence>
<evidence type="ECO:0000259" key="11">
    <source>
        <dbReference type="PROSITE" id="PS50011"/>
    </source>
</evidence>
<protein>
    <recommendedName>
        <fullName evidence="3">non-specific serine/threonine protein kinase</fullName>
        <ecNumber evidence="3">2.7.11.1</ecNumber>
    </recommendedName>
</protein>
<evidence type="ECO:0000259" key="13">
    <source>
        <dbReference type="PROSITE" id="PS50113"/>
    </source>
</evidence>
<dbReference type="InterPro" id="IPR000014">
    <property type="entry name" value="PAS"/>
</dbReference>
<name>A0A059UJM3_NEPOL</name>
<evidence type="ECO:0000256" key="3">
    <source>
        <dbReference type="ARBA" id="ARBA00012513"/>
    </source>
</evidence>
<dbReference type="EC" id="2.7.11.1" evidence="3"/>
<feature type="domain" description="PAS" evidence="12">
    <location>
        <begin position="19"/>
        <end position="92"/>
    </location>
</feature>
<dbReference type="PROSITE" id="PS50112">
    <property type="entry name" value="PAS"/>
    <property type="match status" value="2"/>
</dbReference>
<dbReference type="SUPFAM" id="SSF56112">
    <property type="entry name" value="Protein kinase-like (PK-like)"/>
    <property type="match status" value="1"/>
</dbReference>
<keyword evidence="5" id="KW-0600">Photoreceptor protein</keyword>
<evidence type="ECO:0000256" key="4">
    <source>
        <dbReference type="ARBA" id="ARBA00022527"/>
    </source>
</evidence>
<dbReference type="Pfam" id="PF00069">
    <property type="entry name" value="Pkinase"/>
    <property type="match status" value="2"/>
</dbReference>
<keyword evidence="5" id="KW-0675">Receptor</keyword>
<keyword evidence="4" id="KW-0723">Serine/threonine-protein kinase</keyword>
<reference evidence="14" key="2">
    <citation type="submission" date="2014-01" db="EMBL/GenBank/DDBJ databases">
        <authorList>
            <person name="Li F.-W."/>
        </authorList>
    </citation>
    <scope>NUCLEOTIDE SEQUENCE</scope>
</reference>
<dbReference type="PROSITE" id="PS50113">
    <property type="entry name" value="PAC"/>
    <property type="match status" value="1"/>
</dbReference>
<dbReference type="SMART" id="SM00220">
    <property type="entry name" value="S_TKc"/>
    <property type="match status" value="1"/>
</dbReference>
<dbReference type="AlphaFoldDB" id="A0A059UJM3"/>
<dbReference type="NCBIfam" id="TIGR00229">
    <property type="entry name" value="sensory_box"/>
    <property type="match status" value="2"/>
</dbReference>